<reference evidence="6 7" key="1">
    <citation type="submission" date="2021-02" db="EMBL/GenBank/DDBJ databases">
        <title>Variation within the Batrachochytrium salamandrivorans European outbreak.</title>
        <authorList>
            <person name="Kelly M."/>
            <person name="Pasmans F."/>
            <person name="Shea T.P."/>
            <person name="Munoz J.F."/>
            <person name="Carranza S."/>
            <person name="Cuomo C.A."/>
            <person name="Martel A."/>
        </authorList>
    </citation>
    <scope>NUCLEOTIDE SEQUENCE [LARGE SCALE GENOMIC DNA]</scope>
    <source>
        <strain evidence="6 7">AMFP18/2</strain>
    </source>
</reference>
<dbReference type="PANTHER" id="PTHR13768:SF8">
    <property type="entry name" value="ALPHA-SOLUBLE NSF ATTACHMENT PROTEIN"/>
    <property type="match status" value="1"/>
</dbReference>
<organism evidence="6 7">
    <name type="scientific">Batrachochytrium salamandrivorans</name>
    <dbReference type="NCBI Taxonomy" id="1357716"/>
    <lineage>
        <taxon>Eukaryota</taxon>
        <taxon>Fungi</taxon>
        <taxon>Fungi incertae sedis</taxon>
        <taxon>Chytridiomycota</taxon>
        <taxon>Chytridiomycota incertae sedis</taxon>
        <taxon>Chytridiomycetes</taxon>
        <taxon>Rhizophydiales</taxon>
        <taxon>Rhizophydiales incertae sedis</taxon>
        <taxon>Batrachochytrium</taxon>
    </lineage>
</organism>
<proteinExistence type="inferred from homology"/>
<evidence type="ECO:0000256" key="3">
    <source>
        <dbReference type="ARBA" id="ARBA00022927"/>
    </source>
</evidence>
<dbReference type="SUPFAM" id="SSF48452">
    <property type="entry name" value="TPR-like"/>
    <property type="match status" value="1"/>
</dbReference>
<feature type="coiled-coil region" evidence="5">
    <location>
        <begin position="112"/>
        <end position="139"/>
    </location>
</feature>
<gene>
    <name evidence="6" type="ORF">BASA50_005545</name>
</gene>
<comment type="similarity">
    <text evidence="1 4">Belongs to the SNAP family.</text>
</comment>
<dbReference type="PANTHER" id="PTHR13768">
    <property type="entry name" value="SOLUBLE NSF ATTACHMENT PROTEIN SNAP"/>
    <property type="match status" value="1"/>
</dbReference>
<dbReference type="EMBL" id="JAFCIX010000271">
    <property type="protein sequence ID" value="KAH6595818.1"/>
    <property type="molecule type" value="Genomic_DNA"/>
</dbReference>
<keyword evidence="2 4" id="KW-0813">Transport</keyword>
<keyword evidence="5" id="KW-0175">Coiled coil</keyword>
<dbReference type="Pfam" id="PF14938">
    <property type="entry name" value="SNAP"/>
    <property type="match status" value="1"/>
</dbReference>
<evidence type="ECO:0000313" key="6">
    <source>
        <dbReference type="EMBL" id="KAH6595818.1"/>
    </source>
</evidence>
<comment type="caution">
    <text evidence="6">The sequence shown here is derived from an EMBL/GenBank/DDBJ whole genome shotgun (WGS) entry which is preliminary data.</text>
</comment>
<keyword evidence="4" id="KW-0472">Membrane</keyword>
<dbReference type="Gene3D" id="1.25.40.10">
    <property type="entry name" value="Tetratricopeptide repeat domain"/>
    <property type="match status" value="1"/>
</dbReference>
<evidence type="ECO:0000256" key="2">
    <source>
        <dbReference type="ARBA" id="ARBA00022448"/>
    </source>
</evidence>
<evidence type="ECO:0000256" key="1">
    <source>
        <dbReference type="ARBA" id="ARBA00010050"/>
    </source>
</evidence>
<evidence type="ECO:0000256" key="5">
    <source>
        <dbReference type="SAM" id="Coils"/>
    </source>
</evidence>
<dbReference type="InterPro" id="IPR000744">
    <property type="entry name" value="NSF_attach"/>
</dbReference>
<comment type="subcellular location">
    <subcellularLocation>
        <location evidence="4">Membrane</location>
        <topology evidence="4">Peripheral membrane protein</topology>
    </subcellularLocation>
</comment>
<dbReference type="CDD" id="cd15832">
    <property type="entry name" value="SNAP"/>
    <property type="match status" value="1"/>
</dbReference>
<dbReference type="Proteomes" id="UP001648503">
    <property type="component" value="Unassembled WGS sequence"/>
</dbReference>
<protein>
    <recommendedName>
        <fullName evidence="8">Alpha-soluble NSF attachment protein</fullName>
    </recommendedName>
</protein>
<accession>A0ABQ8FF72</accession>
<evidence type="ECO:0008006" key="8">
    <source>
        <dbReference type="Google" id="ProtNLM"/>
    </source>
</evidence>
<keyword evidence="7" id="KW-1185">Reference proteome</keyword>
<sequence>MSSDGNSLLVEAEKKLLSKGLFGFGGPKLDEAADLYGRAGVSFKLAKKWKQSGDAFMQKALTLDKMGERDDATSAYLEAAKSFKKESPREAVNALEIAVQLLSQKGRFSAAANNQKQIAEIYENDLADMEKAMSAYDQAGEWYSGEDSTAQANACMLKVAMFSATLEQYEKAVDLFERVANKSLDNNLTKWSVREYLFKAGICILCIGDTVRTKTTFDRYISMDNSFGDTREYKLLESLLTAVENEDVEEFQGHIAGFDRLSKLDEWKVSLLLRIKKKMDQDEVDFT</sequence>
<keyword evidence="3 4" id="KW-0653">Protein transport</keyword>
<name>A0ABQ8FF72_9FUNG</name>
<dbReference type="InterPro" id="IPR011990">
    <property type="entry name" value="TPR-like_helical_dom_sf"/>
</dbReference>
<dbReference type="PRINTS" id="PR00448">
    <property type="entry name" value="NSFATTACHMNT"/>
</dbReference>
<evidence type="ECO:0000256" key="4">
    <source>
        <dbReference type="RuleBase" id="RU367013"/>
    </source>
</evidence>
<keyword evidence="4" id="KW-0931">ER-Golgi transport</keyword>
<comment type="function">
    <text evidence="4">Required for vesicular transport between the endoplasmic reticulum and the Golgi apparatus.</text>
</comment>
<evidence type="ECO:0000313" key="7">
    <source>
        <dbReference type="Proteomes" id="UP001648503"/>
    </source>
</evidence>